<organism evidence="3 4">
    <name type="scientific">Noviherbaspirillum suwonense</name>
    <dbReference type="NCBI Taxonomy" id="1224511"/>
    <lineage>
        <taxon>Bacteria</taxon>
        <taxon>Pseudomonadati</taxon>
        <taxon>Pseudomonadota</taxon>
        <taxon>Betaproteobacteria</taxon>
        <taxon>Burkholderiales</taxon>
        <taxon>Oxalobacteraceae</taxon>
        <taxon>Noviherbaspirillum</taxon>
    </lineage>
</organism>
<sequence length="385" mass="40166">MLTPYDTDADLLALPCMLMRGGTSRGPFFLESDLPQDRAARDRVLLAVMGSPDRRQIDGLGGAHPLSSKIGIVRASATPGVDLDFLFVQVQPESDTVDATASCGNMLAAVLPFALERSIVAARGATTTARVMILNTGMQCDITVQTPNGRVRYGGDARIDGVPGTAAPIAIDLIDIAGSFCPALLPTGRARDTITVDGTHIAPFSIDATLIDNGMPLVLVRAADLGLRGDEPVAQLNADSDLKARLEALRLRAGPLMGLGDVSASSYPKMCLVAAPRNGGSIATRCFIPHVCHDAIGVLAAVTVATACVVRGSIADGLAVVPEGLSKSISVEHPAGEFSVELALDPANPQHVIRAALLRTARLIMRGEVMIPAIAWKGQETCSNP</sequence>
<evidence type="ECO:0000256" key="1">
    <source>
        <dbReference type="ARBA" id="ARBA00007673"/>
    </source>
</evidence>
<dbReference type="Proteomes" id="UP001158049">
    <property type="component" value="Unassembled WGS sequence"/>
</dbReference>
<dbReference type="Pfam" id="PF04303">
    <property type="entry name" value="PrpF"/>
    <property type="match status" value="1"/>
</dbReference>
<evidence type="ECO:0000313" key="4">
    <source>
        <dbReference type="Proteomes" id="UP001158049"/>
    </source>
</evidence>
<proteinExistence type="inferred from homology"/>
<accession>A0ABY1QST9</accession>
<reference evidence="3 4" key="1">
    <citation type="submission" date="2017-05" db="EMBL/GenBank/DDBJ databases">
        <authorList>
            <person name="Varghese N."/>
            <person name="Submissions S."/>
        </authorList>
    </citation>
    <scope>NUCLEOTIDE SEQUENCE [LARGE SCALE GENOMIC DNA]</scope>
    <source>
        <strain evidence="3 4">DSM 26001</strain>
    </source>
</reference>
<evidence type="ECO:0000313" key="3">
    <source>
        <dbReference type="EMBL" id="SMP79700.1"/>
    </source>
</evidence>
<comment type="caution">
    <text evidence="3">The sequence shown here is derived from an EMBL/GenBank/DDBJ whole genome shotgun (WGS) entry which is preliminary data.</text>
</comment>
<dbReference type="PANTHER" id="PTHR43709:SF3">
    <property type="entry name" value="ISOMERASE YBHH-RELATED"/>
    <property type="match status" value="1"/>
</dbReference>
<comment type="similarity">
    <text evidence="1">Belongs to the PrpF family.</text>
</comment>
<dbReference type="NCBIfam" id="NF033377">
    <property type="entry name" value="OMA_tautomer"/>
    <property type="match status" value="1"/>
</dbReference>
<keyword evidence="4" id="KW-1185">Reference proteome</keyword>
<dbReference type="Gene3D" id="3.10.310.10">
    <property type="entry name" value="Diaminopimelate Epimerase, Chain A, domain 1"/>
    <property type="match status" value="2"/>
</dbReference>
<dbReference type="EMBL" id="FXUL01000032">
    <property type="protein sequence ID" value="SMP79700.1"/>
    <property type="molecule type" value="Genomic_DNA"/>
</dbReference>
<name>A0ABY1QST9_9BURK</name>
<protein>
    <submittedName>
        <fullName evidence="3">4-oxalomesaconate tautomerase</fullName>
    </submittedName>
</protein>
<dbReference type="PANTHER" id="PTHR43709">
    <property type="entry name" value="ACONITATE ISOMERASE-RELATED"/>
    <property type="match status" value="1"/>
</dbReference>
<dbReference type="InterPro" id="IPR047687">
    <property type="entry name" value="OMA_tautomer-like"/>
</dbReference>
<dbReference type="SUPFAM" id="SSF54506">
    <property type="entry name" value="Diaminopimelate epimerase-like"/>
    <property type="match status" value="2"/>
</dbReference>
<evidence type="ECO:0000256" key="2">
    <source>
        <dbReference type="ARBA" id="ARBA00023235"/>
    </source>
</evidence>
<dbReference type="RefSeq" id="WP_283445326.1">
    <property type="nucleotide sequence ID" value="NZ_FXUL01000032.1"/>
</dbReference>
<keyword evidence="2" id="KW-0413">Isomerase</keyword>
<dbReference type="InterPro" id="IPR007400">
    <property type="entry name" value="PrpF-like"/>
</dbReference>
<gene>
    <name evidence="3" type="ORF">SAMN06295970_13235</name>
</gene>